<dbReference type="Proteomes" id="UP000254651">
    <property type="component" value="Unassembled WGS sequence"/>
</dbReference>
<dbReference type="PANTHER" id="PTHR36180:SF2">
    <property type="entry name" value="BRO FAMILY PROTEIN"/>
    <property type="match status" value="1"/>
</dbReference>
<evidence type="ECO:0000313" key="2">
    <source>
        <dbReference type="EMBL" id="STZ77381.1"/>
    </source>
</evidence>
<evidence type="ECO:0000313" key="3">
    <source>
        <dbReference type="Proteomes" id="UP000254651"/>
    </source>
</evidence>
<dbReference type="EMBL" id="UGQS01000002">
    <property type="protein sequence ID" value="STZ77381.1"/>
    <property type="molecule type" value="Genomic_DNA"/>
</dbReference>
<gene>
    <name evidence="2" type="ORF">NCTC10295_02198</name>
</gene>
<proteinExistence type="predicted"/>
<dbReference type="Pfam" id="PF02498">
    <property type="entry name" value="Bro-N"/>
    <property type="match status" value="1"/>
</dbReference>
<reference evidence="2 3" key="1">
    <citation type="submission" date="2018-06" db="EMBL/GenBank/DDBJ databases">
        <authorList>
            <consortium name="Pathogen Informatics"/>
            <person name="Doyle S."/>
        </authorList>
    </citation>
    <scope>NUCLEOTIDE SEQUENCE [LARGE SCALE GENOMIC DNA]</scope>
    <source>
        <strain evidence="2 3">NCTC10295</strain>
    </source>
</reference>
<name>A0A378ULK6_BERDE</name>
<feature type="domain" description="Bro-N" evidence="1">
    <location>
        <begin position="1"/>
        <end position="119"/>
    </location>
</feature>
<dbReference type="SMART" id="SM01040">
    <property type="entry name" value="Bro-N"/>
    <property type="match status" value="1"/>
</dbReference>
<dbReference type="InterPro" id="IPR003497">
    <property type="entry name" value="BRO_N_domain"/>
</dbReference>
<accession>A0A378ULK6</accession>
<dbReference type="PROSITE" id="PS51750">
    <property type="entry name" value="BRO_N"/>
    <property type="match status" value="1"/>
</dbReference>
<protein>
    <submittedName>
        <fullName evidence="2">Phage associated protein</fullName>
    </submittedName>
</protein>
<organism evidence="2 3">
    <name type="scientific">Bergeriella denitrificans</name>
    <name type="common">Neisseria denitrificans</name>
    <dbReference type="NCBI Taxonomy" id="494"/>
    <lineage>
        <taxon>Bacteria</taxon>
        <taxon>Pseudomonadati</taxon>
        <taxon>Pseudomonadota</taxon>
        <taxon>Betaproteobacteria</taxon>
        <taxon>Neisseriales</taxon>
        <taxon>Neisseriaceae</taxon>
        <taxon>Bergeriella</taxon>
    </lineage>
</organism>
<dbReference type="PANTHER" id="PTHR36180">
    <property type="entry name" value="DNA-BINDING PROTEIN-RELATED-RELATED"/>
    <property type="match status" value="1"/>
</dbReference>
<keyword evidence="3" id="KW-1185">Reference proteome</keyword>
<sequence>MQTQIFQFQAAQNVRVEFQNGEPLFCLKDVADILEIPRSSDLLQVSKGVVKNDTLKNRGGLKASGIFKIQTATAGGKQELTYINEPNLYRVIFRSNKAEAVKFQDWIFEEVIPQIRKTGSYTNPQHSDTLNAYECRQIQAAVKQRCQRTGESSRAVYHKLHCYMNVFSYTQIKQADFQTALNYLASIPNAPEAYGTANPQTSGADVLSITRLLLNAERMRRIVGYHLPAFQNLGLTYGGVVWSYVHDTDTIFEKVQNWCERNSRTLNPEQQSIYGRLQHSMQQGI</sequence>
<dbReference type="RefSeq" id="WP_082790368.1">
    <property type="nucleotide sequence ID" value="NZ_CP181246.1"/>
</dbReference>
<evidence type="ECO:0000259" key="1">
    <source>
        <dbReference type="PROSITE" id="PS51750"/>
    </source>
</evidence>
<dbReference type="AlphaFoldDB" id="A0A378ULK6"/>